<keyword evidence="1" id="KW-1133">Transmembrane helix</keyword>
<protein>
    <submittedName>
        <fullName evidence="2">Uncharacterized protein</fullName>
    </submittedName>
</protein>
<dbReference type="EMBL" id="CAMGYJ010000009">
    <property type="protein sequence ID" value="CAI0538771.1"/>
    <property type="molecule type" value="Genomic_DNA"/>
</dbReference>
<name>A0AAV0Q5P0_9ROSI</name>
<keyword evidence="1" id="KW-0472">Membrane</keyword>
<evidence type="ECO:0000313" key="3">
    <source>
        <dbReference type="Proteomes" id="UP001154282"/>
    </source>
</evidence>
<organism evidence="2 3">
    <name type="scientific">Linum tenue</name>
    <dbReference type="NCBI Taxonomy" id="586396"/>
    <lineage>
        <taxon>Eukaryota</taxon>
        <taxon>Viridiplantae</taxon>
        <taxon>Streptophyta</taxon>
        <taxon>Embryophyta</taxon>
        <taxon>Tracheophyta</taxon>
        <taxon>Spermatophyta</taxon>
        <taxon>Magnoliopsida</taxon>
        <taxon>eudicotyledons</taxon>
        <taxon>Gunneridae</taxon>
        <taxon>Pentapetalae</taxon>
        <taxon>rosids</taxon>
        <taxon>fabids</taxon>
        <taxon>Malpighiales</taxon>
        <taxon>Linaceae</taxon>
        <taxon>Linum</taxon>
    </lineage>
</organism>
<dbReference type="Proteomes" id="UP001154282">
    <property type="component" value="Unassembled WGS sequence"/>
</dbReference>
<keyword evidence="1" id="KW-0812">Transmembrane</keyword>
<feature type="transmembrane region" description="Helical" evidence="1">
    <location>
        <begin position="6"/>
        <end position="26"/>
    </location>
</feature>
<accession>A0AAV0Q5P0</accession>
<reference evidence="2" key="1">
    <citation type="submission" date="2022-08" db="EMBL/GenBank/DDBJ databases">
        <authorList>
            <person name="Gutierrez-Valencia J."/>
        </authorList>
    </citation>
    <scope>NUCLEOTIDE SEQUENCE</scope>
</reference>
<comment type="caution">
    <text evidence="2">The sequence shown here is derived from an EMBL/GenBank/DDBJ whole genome shotgun (WGS) entry which is preliminary data.</text>
</comment>
<dbReference type="AlphaFoldDB" id="A0AAV0Q5P0"/>
<keyword evidence="3" id="KW-1185">Reference proteome</keyword>
<evidence type="ECO:0000313" key="2">
    <source>
        <dbReference type="EMBL" id="CAI0538771.1"/>
    </source>
</evidence>
<gene>
    <name evidence="2" type="ORF">LITE_LOCUS41300</name>
</gene>
<sequence length="46" mass="5807">MYIVVTILYHMVMCGNSMYTIWLPYFTMKVECGNRHQFRERRFRRQ</sequence>
<evidence type="ECO:0000256" key="1">
    <source>
        <dbReference type="SAM" id="Phobius"/>
    </source>
</evidence>
<proteinExistence type="predicted"/>